<evidence type="ECO:0000313" key="1">
    <source>
        <dbReference type="EMBL" id="CEF82708.1"/>
    </source>
</evidence>
<keyword evidence="1" id="KW-0614">Plasmid</keyword>
<gene>
    <name evidence="1" type="ORF">BN962_p00007</name>
</gene>
<geneLocation type="plasmid" evidence="1">
    <name>1</name>
</geneLocation>
<dbReference type="EMBL" id="LN610406">
    <property type="protein sequence ID" value="CEF82708.1"/>
    <property type="molecule type" value="Genomic_DNA"/>
</dbReference>
<accession>A0A098DN33</accession>
<sequence length="28" mass="3073">MSLHKVLFLANFTKSSILDQFASVCGKS</sequence>
<reference evidence="1" key="1">
    <citation type="submission" date="2014-07" db="EMBL/GenBank/DDBJ databases">
        <authorList>
            <person name="Remaud-Simeon Magali"/>
            <person name="Passerini Delphine"/>
        </authorList>
    </citation>
    <scope>NUCLEOTIDE SEQUENCE</scope>
    <source>
        <strain evidence="1">NRRL B-742</strain>
        <plasmid evidence="1">1</plasmid>
    </source>
</reference>
<name>A0A098DN33_LEUCI</name>
<proteinExistence type="predicted"/>
<organism evidence="1">
    <name type="scientific">Leuconostoc citreum</name>
    <dbReference type="NCBI Taxonomy" id="33964"/>
    <lineage>
        <taxon>Bacteria</taxon>
        <taxon>Bacillati</taxon>
        <taxon>Bacillota</taxon>
        <taxon>Bacilli</taxon>
        <taxon>Lactobacillales</taxon>
        <taxon>Lactobacillaceae</taxon>
        <taxon>Leuconostoc</taxon>
    </lineage>
</organism>
<dbReference type="AlphaFoldDB" id="A0A098DN33"/>
<protein>
    <submittedName>
        <fullName evidence="1">Uncharacterized protein</fullName>
    </submittedName>
</protein>